<dbReference type="GO" id="GO:0004565">
    <property type="term" value="F:beta-galactosidase activity"/>
    <property type="evidence" value="ECO:0007669"/>
    <property type="project" value="InterPro"/>
</dbReference>
<dbReference type="PANTHER" id="PTHR23421">
    <property type="entry name" value="BETA-GALACTOSIDASE RELATED"/>
    <property type="match status" value="1"/>
</dbReference>
<dbReference type="InterPro" id="IPR048913">
    <property type="entry name" value="BetaGal_gal-bd"/>
</dbReference>
<evidence type="ECO:0000259" key="7">
    <source>
        <dbReference type="Pfam" id="PF21317"/>
    </source>
</evidence>
<feature type="compositionally biased region" description="Polar residues" evidence="5">
    <location>
        <begin position="580"/>
        <end position="589"/>
    </location>
</feature>
<dbReference type="InterPro" id="IPR001944">
    <property type="entry name" value="Glycoside_Hdrlase_35"/>
</dbReference>
<accession>A0A8J3NG75</accession>
<evidence type="ECO:0000256" key="1">
    <source>
        <dbReference type="ARBA" id="ARBA00009809"/>
    </source>
</evidence>
<dbReference type="Gene3D" id="2.60.120.260">
    <property type="entry name" value="Galactose-binding domain-like"/>
    <property type="match status" value="2"/>
</dbReference>
<keyword evidence="2" id="KW-0378">Hydrolase</keyword>
<dbReference type="InterPro" id="IPR026283">
    <property type="entry name" value="B-gal_1-like"/>
</dbReference>
<keyword evidence="10" id="KW-1185">Reference proteome</keyword>
<evidence type="ECO:0000256" key="2">
    <source>
        <dbReference type="ARBA" id="ARBA00022801"/>
    </source>
</evidence>
<dbReference type="EMBL" id="BOMB01000052">
    <property type="protein sequence ID" value="GID16102.1"/>
    <property type="molecule type" value="Genomic_DNA"/>
</dbReference>
<dbReference type="InterPro" id="IPR031330">
    <property type="entry name" value="Gly_Hdrlase_35_cat"/>
</dbReference>
<feature type="active site" description="Nucleophile" evidence="4">
    <location>
        <position position="230"/>
    </location>
</feature>
<comment type="caution">
    <text evidence="9">The sequence shown here is derived from an EMBL/GenBank/DDBJ whole genome shotgun (WGS) entry which is preliminary data.</text>
</comment>
<dbReference type="Gene3D" id="3.20.20.80">
    <property type="entry name" value="Glycosidases"/>
    <property type="match status" value="1"/>
</dbReference>
<name>A0A8J3NG75_9ACTN</name>
<dbReference type="Pfam" id="PF21467">
    <property type="entry name" value="BetaGal_gal-bd"/>
    <property type="match status" value="1"/>
</dbReference>
<feature type="domain" description="Glycoside hydrolase 35 catalytic" evidence="6">
    <location>
        <begin position="11"/>
        <end position="325"/>
    </location>
</feature>
<sequence length="589" mass="64052">MPEFRVTPTGFTLDGAPHRVLSGAAHYFRTHPAQWADRLAMLRAMGLTCVETYVAWNVHEPRPGEYRMDGGADLGRFLDLAAEAGLHAIVRPGPYICAEWENGGLPAWLGTRLRCADPSYLSLVDRWFDVLLPVIVERQVTRGGNVLMVQVENEYGSYGDDADYLAHLADGLRRRGVDVPLFTSDGGTEFMLTGGSVPGVLSTVNFGSRARAEFAVAQRFRPDEPRMCMEYWNGWFDHWGEEHVTRDATDAAQVLDDILAAGASVNLYMAHGGTNFGCWAGANRGEPYASGRYQPTVTSYDYDAPMDERGAPTEKYHRFREVLARYSDSPPPEPPTMPDLLAPQRIPLGERTPLRALAAAATVRRAYPPGFAELGVTHGVVRYRTRVPGPRPELPLIVDGLADRAHAFVDGTPAGILDRDGTVELPLAVPAGGAEVELLVESMGRVNYGPALGEDKGVAAVRHHQQYLFGWTAEAFPLDGTPAVPWGTAAHDTPGPAYHRGTLTVDEPRDAYLAVPGGGKGYVWVNGFGLGRYWDRGPQHTLYLPAPVLRAGPNEVVVLELDATDPGPVEIRDTPELAGTRTSGVVTTP</sequence>
<dbReference type="Pfam" id="PF01301">
    <property type="entry name" value="Glyco_hydro_35"/>
    <property type="match status" value="1"/>
</dbReference>
<evidence type="ECO:0000256" key="4">
    <source>
        <dbReference type="PIRSR" id="PIRSR006336-1"/>
    </source>
</evidence>
<dbReference type="InterPro" id="IPR048912">
    <property type="entry name" value="BetaGal1-like_ABD1"/>
</dbReference>
<dbReference type="PRINTS" id="PR00742">
    <property type="entry name" value="GLHYDRLASE35"/>
</dbReference>
<dbReference type="FunFam" id="3.20.20.80:FF:000115">
    <property type="entry name" value="Beta-galactosidase"/>
    <property type="match status" value="1"/>
</dbReference>
<feature type="domain" description="Beta-galactosidase galactose-binding" evidence="8">
    <location>
        <begin position="496"/>
        <end position="554"/>
    </location>
</feature>
<dbReference type="GO" id="GO:0005975">
    <property type="term" value="P:carbohydrate metabolic process"/>
    <property type="evidence" value="ECO:0007669"/>
    <property type="project" value="InterPro"/>
</dbReference>
<evidence type="ECO:0000259" key="8">
    <source>
        <dbReference type="Pfam" id="PF21467"/>
    </source>
</evidence>
<dbReference type="Proteomes" id="UP000612808">
    <property type="component" value="Unassembled WGS sequence"/>
</dbReference>
<evidence type="ECO:0000259" key="6">
    <source>
        <dbReference type="Pfam" id="PF01301"/>
    </source>
</evidence>
<keyword evidence="3" id="KW-0326">Glycosidase</keyword>
<organism evidence="9 10">
    <name type="scientific">Actinocatenispora rupis</name>
    <dbReference type="NCBI Taxonomy" id="519421"/>
    <lineage>
        <taxon>Bacteria</taxon>
        <taxon>Bacillati</taxon>
        <taxon>Actinomycetota</taxon>
        <taxon>Actinomycetes</taxon>
        <taxon>Micromonosporales</taxon>
        <taxon>Micromonosporaceae</taxon>
        <taxon>Actinocatenispora</taxon>
    </lineage>
</organism>
<feature type="region of interest" description="Disordered" evidence="5">
    <location>
        <begin position="567"/>
        <end position="589"/>
    </location>
</feature>
<dbReference type="Pfam" id="PF21317">
    <property type="entry name" value="BetaGal_ABD_1"/>
    <property type="match status" value="1"/>
</dbReference>
<dbReference type="PIRSF" id="PIRSF006336">
    <property type="entry name" value="B-gal"/>
    <property type="match status" value="1"/>
</dbReference>
<protein>
    <submittedName>
        <fullName evidence="9">Beta-galactosidase</fullName>
    </submittedName>
</protein>
<feature type="domain" description="Beta-galactosidase 1-like first all-beta" evidence="7">
    <location>
        <begin position="368"/>
        <end position="477"/>
    </location>
</feature>
<gene>
    <name evidence="9" type="ORF">Aru02nite_69910</name>
</gene>
<dbReference type="AlphaFoldDB" id="A0A8J3NG75"/>
<proteinExistence type="inferred from homology"/>
<dbReference type="SUPFAM" id="SSF49785">
    <property type="entry name" value="Galactose-binding domain-like"/>
    <property type="match status" value="1"/>
</dbReference>
<feature type="active site" description="Proton donor" evidence="4">
    <location>
        <position position="154"/>
    </location>
</feature>
<evidence type="ECO:0000256" key="3">
    <source>
        <dbReference type="ARBA" id="ARBA00023295"/>
    </source>
</evidence>
<evidence type="ECO:0000313" key="10">
    <source>
        <dbReference type="Proteomes" id="UP000612808"/>
    </source>
</evidence>
<reference evidence="9" key="1">
    <citation type="submission" date="2021-01" db="EMBL/GenBank/DDBJ databases">
        <title>Whole genome shotgun sequence of Actinocatenispora rupis NBRC 107355.</title>
        <authorList>
            <person name="Komaki H."/>
            <person name="Tamura T."/>
        </authorList>
    </citation>
    <scope>NUCLEOTIDE SEQUENCE</scope>
    <source>
        <strain evidence="9">NBRC 107355</strain>
    </source>
</reference>
<dbReference type="InterPro" id="IPR017853">
    <property type="entry name" value="GH"/>
</dbReference>
<evidence type="ECO:0000313" key="9">
    <source>
        <dbReference type="EMBL" id="GID16102.1"/>
    </source>
</evidence>
<comment type="similarity">
    <text evidence="1">Belongs to the glycosyl hydrolase 35 family.</text>
</comment>
<dbReference type="InterPro" id="IPR008979">
    <property type="entry name" value="Galactose-bd-like_sf"/>
</dbReference>
<evidence type="ECO:0000256" key="5">
    <source>
        <dbReference type="SAM" id="MobiDB-lite"/>
    </source>
</evidence>
<dbReference type="SUPFAM" id="SSF51445">
    <property type="entry name" value="(Trans)glycosidases"/>
    <property type="match status" value="1"/>
</dbReference>
<dbReference type="RefSeq" id="WP_203664715.1">
    <property type="nucleotide sequence ID" value="NZ_BAAAZM010000027.1"/>
</dbReference>